<evidence type="ECO:0000256" key="1">
    <source>
        <dbReference type="SAM" id="Phobius"/>
    </source>
</evidence>
<feature type="transmembrane region" description="Helical" evidence="1">
    <location>
        <begin position="81"/>
        <end position="104"/>
    </location>
</feature>
<organism evidence="2">
    <name type="scientific">human gut metagenome</name>
    <dbReference type="NCBI Taxonomy" id="408170"/>
    <lineage>
        <taxon>unclassified sequences</taxon>
        <taxon>metagenomes</taxon>
        <taxon>organismal metagenomes</taxon>
    </lineage>
</organism>
<name>K1T2R7_9ZZZZ</name>
<protein>
    <submittedName>
        <fullName evidence="2">Uncharacterized protein</fullName>
    </submittedName>
</protein>
<evidence type="ECO:0000313" key="2">
    <source>
        <dbReference type="EMBL" id="EKC60410.1"/>
    </source>
</evidence>
<dbReference type="Pfam" id="PF19700">
    <property type="entry name" value="DUF6198"/>
    <property type="match status" value="1"/>
</dbReference>
<feature type="transmembrane region" description="Helical" evidence="1">
    <location>
        <begin position="28"/>
        <end position="46"/>
    </location>
</feature>
<keyword evidence="1" id="KW-1133">Transmembrane helix</keyword>
<sequence length="122" mass="12936">MVGYTADFFGWVFRLYGITAPTGGAARFVFMVAALAVFVVAASLYMTADLGTAPYDAMSFVLAATLPHLPFRAVRMAWDAAWVVLTLVLGGSVGPVTIGIMLLMGPAVDLVGGWAKRTLYRG</sequence>
<dbReference type="AlphaFoldDB" id="K1T2R7"/>
<keyword evidence="1" id="KW-0472">Membrane</keyword>
<reference evidence="2" key="1">
    <citation type="journal article" date="2013" name="Environ. Microbiol.">
        <title>Microbiota from the distal guts of lean and obese adolescents exhibit partial functional redundancy besides clear differences in community structure.</title>
        <authorList>
            <person name="Ferrer M."/>
            <person name="Ruiz A."/>
            <person name="Lanza F."/>
            <person name="Haange S.B."/>
            <person name="Oberbach A."/>
            <person name="Till H."/>
            <person name="Bargiela R."/>
            <person name="Campoy C."/>
            <person name="Segura M.T."/>
            <person name="Richter M."/>
            <person name="von Bergen M."/>
            <person name="Seifert J."/>
            <person name="Suarez A."/>
        </authorList>
    </citation>
    <scope>NUCLEOTIDE SEQUENCE</scope>
</reference>
<keyword evidence="1" id="KW-0812">Transmembrane</keyword>
<dbReference type="InterPro" id="IPR038750">
    <property type="entry name" value="YczE/YyaS-like"/>
</dbReference>
<gene>
    <name evidence="2" type="ORF">OBE_08991</name>
</gene>
<accession>K1T2R7</accession>
<comment type="caution">
    <text evidence="2">The sequence shown here is derived from an EMBL/GenBank/DDBJ whole genome shotgun (WGS) entry which is preliminary data.</text>
</comment>
<proteinExistence type="predicted"/>
<dbReference type="EMBL" id="AJWZ01006218">
    <property type="protein sequence ID" value="EKC60410.1"/>
    <property type="molecule type" value="Genomic_DNA"/>
</dbReference>